<protein>
    <submittedName>
        <fullName evidence="1">Uncharacterized protein</fullName>
    </submittedName>
</protein>
<evidence type="ECO:0000313" key="2">
    <source>
        <dbReference type="Proteomes" id="UP000299102"/>
    </source>
</evidence>
<dbReference type="EMBL" id="BGZK01000998">
    <property type="protein sequence ID" value="GBP68002.1"/>
    <property type="molecule type" value="Genomic_DNA"/>
</dbReference>
<dbReference type="Proteomes" id="UP000299102">
    <property type="component" value="Unassembled WGS sequence"/>
</dbReference>
<reference evidence="1 2" key="1">
    <citation type="journal article" date="2019" name="Commun. Biol.">
        <title>The bagworm genome reveals a unique fibroin gene that provides high tensile strength.</title>
        <authorList>
            <person name="Kono N."/>
            <person name="Nakamura H."/>
            <person name="Ohtoshi R."/>
            <person name="Tomita M."/>
            <person name="Numata K."/>
            <person name="Arakawa K."/>
        </authorList>
    </citation>
    <scope>NUCLEOTIDE SEQUENCE [LARGE SCALE GENOMIC DNA]</scope>
</reference>
<organism evidence="1 2">
    <name type="scientific">Eumeta variegata</name>
    <name type="common">Bagworm moth</name>
    <name type="synonym">Eumeta japonica</name>
    <dbReference type="NCBI Taxonomy" id="151549"/>
    <lineage>
        <taxon>Eukaryota</taxon>
        <taxon>Metazoa</taxon>
        <taxon>Ecdysozoa</taxon>
        <taxon>Arthropoda</taxon>
        <taxon>Hexapoda</taxon>
        <taxon>Insecta</taxon>
        <taxon>Pterygota</taxon>
        <taxon>Neoptera</taxon>
        <taxon>Endopterygota</taxon>
        <taxon>Lepidoptera</taxon>
        <taxon>Glossata</taxon>
        <taxon>Ditrysia</taxon>
        <taxon>Tineoidea</taxon>
        <taxon>Psychidae</taxon>
        <taxon>Oiketicinae</taxon>
        <taxon>Eumeta</taxon>
    </lineage>
</organism>
<dbReference type="AlphaFoldDB" id="A0A4C1XZL1"/>
<evidence type="ECO:0000313" key="1">
    <source>
        <dbReference type="EMBL" id="GBP68002.1"/>
    </source>
</evidence>
<comment type="caution">
    <text evidence="1">The sequence shown here is derived from an EMBL/GenBank/DDBJ whole genome shotgun (WGS) entry which is preliminary data.</text>
</comment>
<proteinExistence type="predicted"/>
<accession>A0A4C1XZL1</accession>
<keyword evidence="2" id="KW-1185">Reference proteome</keyword>
<name>A0A4C1XZL1_EUMVA</name>
<gene>
    <name evidence="1" type="ORF">EVAR_57976_1</name>
</gene>
<sequence length="100" mass="11209">MRCRNSSLSCRLSLKSGACWEILATVVTVNLYPRLYAEPTTAIALTSRPPPPLCRERQSMMRKVMASLDSAYHNSIIRRAASQPEREVWPGLNRSPSDSC</sequence>